<proteinExistence type="predicted"/>
<dbReference type="PANTHER" id="PTHR43065">
    <property type="entry name" value="SENSOR HISTIDINE KINASE"/>
    <property type="match status" value="1"/>
</dbReference>
<protein>
    <recommendedName>
        <fullName evidence="2">histidine kinase</fullName>
        <ecNumber evidence="2">2.7.13.3</ecNumber>
    </recommendedName>
</protein>
<accession>A0A2X3DF25</accession>
<organism evidence="6 7">
    <name type="scientific">Helicobacter fennelliae</name>
    <dbReference type="NCBI Taxonomy" id="215"/>
    <lineage>
        <taxon>Bacteria</taxon>
        <taxon>Pseudomonadati</taxon>
        <taxon>Campylobacterota</taxon>
        <taxon>Epsilonproteobacteria</taxon>
        <taxon>Campylobacterales</taxon>
        <taxon>Helicobacteraceae</taxon>
        <taxon>Helicobacter</taxon>
    </lineage>
</organism>
<dbReference type="InterPro" id="IPR003661">
    <property type="entry name" value="HisK_dim/P_dom"/>
</dbReference>
<evidence type="ECO:0000259" key="5">
    <source>
        <dbReference type="PROSITE" id="PS50109"/>
    </source>
</evidence>
<keyword evidence="6" id="KW-0808">Transferase</keyword>
<dbReference type="Proteomes" id="UP000250166">
    <property type="component" value="Unassembled WGS sequence"/>
</dbReference>
<dbReference type="EC" id="2.7.13.3" evidence="2"/>
<reference evidence="6 7" key="1">
    <citation type="submission" date="2018-06" db="EMBL/GenBank/DDBJ databases">
        <authorList>
            <consortium name="Pathogen Informatics"/>
            <person name="Doyle S."/>
        </authorList>
    </citation>
    <scope>NUCLEOTIDE SEQUENCE [LARGE SCALE GENOMIC DNA]</scope>
    <source>
        <strain evidence="6 7">NCTC13102</strain>
    </source>
</reference>
<dbReference type="CDD" id="cd00082">
    <property type="entry name" value="HisKA"/>
    <property type="match status" value="1"/>
</dbReference>
<name>A0A2X3DF25_9HELI</name>
<evidence type="ECO:0000256" key="3">
    <source>
        <dbReference type="ARBA" id="ARBA00022553"/>
    </source>
</evidence>
<keyword evidence="6" id="KW-0418">Kinase</keyword>
<dbReference type="Pfam" id="PF02518">
    <property type="entry name" value="HATPase_c"/>
    <property type="match status" value="1"/>
</dbReference>
<dbReference type="SMART" id="SM00387">
    <property type="entry name" value="HATPase_c"/>
    <property type="match status" value="1"/>
</dbReference>
<evidence type="ECO:0000256" key="1">
    <source>
        <dbReference type="ARBA" id="ARBA00000085"/>
    </source>
</evidence>
<dbReference type="InterPro" id="IPR036890">
    <property type="entry name" value="HATPase_C_sf"/>
</dbReference>
<dbReference type="PRINTS" id="PR00344">
    <property type="entry name" value="BCTRLSENSOR"/>
</dbReference>
<dbReference type="AlphaFoldDB" id="A0A2X3DF25"/>
<comment type="catalytic activity">
    <reaction evidence="1">
        <text>ATP + protein L-histidine = ADP + protein N-phospho-L-histidine.</text>
        <dbReference type="EC" id="2.7.13.3"/>
    </reaction>
</comment>
<feature type="domain" description="Histidine kinase" evidence="5">
    <location>
        <begin position="271"/>
        <end position="496"/>
    </location>
</feature>
<dbReference type="Gene3D" id="3.30.565.10">
    <property type="entry name" value="Histidine kinase-like ATPase, C-terminal domain"/>
    <property type="match status" value="1"/>
</dbReference>
<gene>
    <name evidence="6" type="primary">zraS</name>
    <name evidence="6" type="ORF">NCTC13102_00539</name>
</gene>
<keyword evidence="4" id="KW-0472">Membrane</keyword>
<feature type="transmembrane region" description="Helical" evidence="4">
    <location>
        <begin position="188"/>
        <end position="213"/>
    </location>
</feature>
<dbReference type="PANTHER" id="PTHR43065:SF42">
    <property type="entry name" value="TWO-COMPONENT SENSOR PPRA"/>
    <property type="match status" value="1"/>
</dbReference>
<dbReference type="Gene3D" id="1.10.287.130">
    <property type="match status" value="1"/>
</dbReference>
<evidence type="ECO:0000256" key="2">
    <source>
        <dbReference type="ARBA" id="ARBA00012438"/>
    </source>
</evidence>
<dbReference type="EMBL" id="UAWL01000006">
    <property type="protein sequence ID" value="SQB98089.1"/>
    <property type="molecule type" value="Genomic_DNA"/>
</dbReference>
<dbReference type="InterPro" id="IPR003594">
    <property type="entry name" value="HATPase_dom"/>
</dbReference>
<evidence type="ECO:0000256" key="4">
    <source>
        <dbReference type="SAM" id="Phobius"/>
    </source>
</evidence>
<dbReference type="GO" id="GO:0000155">
    <property type="term" value="F:phosphorelay sensor kinase activity"/>
    <property type="evidence" value="ECO:0007669"/>
    <property type="project" value="InterPro"/>
</dbReference>
<evidence type="ECO:0000313" key="7">
    <source>
        <dbReference type="Proteomes" id="UP000250166"/>
    </source>
</evidence>
<dbReference type="CDD" id="cd00075">
    <property type="entry name" value="HATPase"/>
    <property type="match status" value="1"/>
</dbReference>
<feature type="transmembrane region" description="Helical" evidence="4">
    <location>
        <begin position="12"/>
        <end position="32"/>
    </location>
</feature>
<sequence length="497" mass="57937">MLKKAFSPQTKILFALIASGFFVICLITLLALNGLKYKYDTNLSSRAYKINFLQDVKNFYTKIVFLQKFENFSDEYQKMLTSWQHYKDFEEQDNALNTLEGIYQRLFLQDSIKEKESLDSLIIQWIATIDKNILQTPSLITQTKQAHNQNLLLHSFEMNSQIDTILQLQTRISFIQDMMTDSIYSTTLWFLCAFMALVVFGTLYFVALILRFIRNVNLNLQQIIQDQTQTLKQTNKNLQRTIDHEIEQSRKKDQIMYQQARLASMGEMIQNIAHQWRQPLNSLIILIQSFKIKYDRNNLSKEFVATQTADALRIAKNMSDTIENFRNFFHPNINKAKFSLSKSIEDSIGLIYPTLQQNNIQIYFDKKNDIEFFGYENAFSQIVLNLIKNSQDVFVESQIKEGLIELVLESIDSQVTLYIMDNGGGIKINDVNKIFEPYFTTKHKSVGTGIGLYMVKQIIEKQMNGSIEVKNQQWHSKTLDKNFYGAIFVIKFSLNSE</sequence>
<dbReference type="SUPFAM" id="SSF47384">
    <property type="entry name" value="Homodimeric domain of signal transducing histidine kinase"/>
    <property type="match status" value="1"/>
</dbReference>
<keyword evidence="4" id="KW-1133">Transmembrane helix</keyword>
<dbReference type="InterPro" id="IPR036097">
    <property type="entry name" value="HisK_dim/P_sf"/>
</dbReference>
<keyword evidence="4" id="KW-0812">Transmembrane</keyword>
<dbReference type="SUPFAM" id="SSF55874">
    <property type="entry name" value="ATPase domain of HSP90 chaperone/DNA topoisomerase II/histidine kinase"/>
    <property type="match status" value="1"/>
</dbReference>
<evidence type="ECO:0000313" key="6">
    <source>
        <dbReference type="EMBL" id="SQB98089.1"/>
    </source>
</evidence>
<dbReference type="RefSeq" id="WP_112058369.1">
    <property type="nucleotide sequence ID" value="NZ_UAWL01000006.1"/>
</dbReference>
<dbReference type="InterPro" id="IPR004358">
    <property type="entry name" value="Sig_transdc_His_kin-like_C"/>
</dbReference>
<dbReference type="PROSITE" id="PS50109">
    <property type="entry name" value="HIS_KIN"/>
    <property type="match status" value="1"/>
</dbReference>
<dbReference type="InterPro" id="IPR005467">
    <property type="entry name" value="His_kinase_dom"/>
</dbReference>
<keyword evidence="3" id="KW-0597">Phosphoprotein</keyword>